<dbReference type="InterPro" id="IPR007893">
    <property type="entry name" value="Spore_coat_U/FanG"/>
</dbReference>
<organism evidence="3 4">
    <name type="scientific">Ramlibacter albus</name>
    <dbReference type="NCBI Taxonomy" id="2079448"/>
    <lineage>
        <taxon>Bacteria</taxon>
        <taxon>Pseudomonadati</taxon>
        <taxon>Pseudomonadota</taxon>
        <taxon>Betaproteobacteria</taxon>
        <taxon>Burkholderiales</taxon>
        <taxon>Comamonadaceae</taxon>
        <taxon>Ramlibacter</taxon>
    </lineage>
</organism>
<comment type="caution">
    <text evidence="3">The sequence shown here is derived from an EMBL/GenBank/DDBJ whole genome shotgun (WGS) entry which is preliminary data.</text>
</comment>
<evidence type="ECO:0000313" key="3">
    <source>
        <dbReference type="EMBL" id="MBC5767661.1"/>
    </source>
</evidence>
<proteinExistence type="predicted"/>
<feature type="domain" description="Spore coat protein U/FanG" evidence="2">
    <location>
        <begin position="25"/>
        <end position="163"/>
    </location>
</feature>
<evidence type="ECO:0000259" key="2">
    <source>
        <dbReference type="Pfam" id="PF05229"/>
    </source>
</evidence>
<dbReference type="Proteomes" id="UP000596827">
    <property type="component" value="Unassembled WGS sequence"/>
</dbReference>
<keyword evidence="1" id="KW-0732">Signal</keyword>
<protein>
    <submittedName>
        <fullName evidence="3">Spore coat protein U domain-containing protein</fullName>
    </submittedName>
</protein>
<evidence type="ECO:0000256" key="1">
    <source>
        <dbReference type="SAM" id="SignalP"/>
    </source>
</evidence>
<keyword evidence="4" id="KW-1185">Reference proteome</keyword>
<name>A0A923S4N6_9BURK</name>
<dbReference type="PANTHER" id="PTHR37089:SF3">
    <property type="entry name" value="EXPORTED PROTEIN"/>
    <property type="match status" value="1"/>
</dbReference>
<dbReference type="EMBL" id="JACORU010000012">
    <property type="protein sequence ID" value="MBC5767661.1"/>
    <property type="molecule type" value="Genomic_DNA"/>
</dbReference>
<reference evidence="3" key="1">
    <citation type="submission" date="2020-08" db="EMBL/GenBank/DDBJ databases">
        <title>Ramlibacter sp. GTP1 16S ribosomal RNA gene genome sequencing and assembly.</title>
        <authorList>
            <person name="Kang M."/>
        </authorList>
    </citation>
    <scope>NUCLEOTIDE SEQUENCE</scope>
    <source>
        <strain evidence="3">GTP1</strain>
    </source>
</reference>
<evidence type="ECO:0000313" key="4">
    <source>
        <dbReference type="Proteomes" id="UP000596827"/>
    </source>
</evidence>
<keyword evidence="3" id="KW-0167">Capsid protein</keyword>
<feature type="chain" id="PRO_5037778933" evidence="1">
    <location>
        <begin position="29"/>
        <end position="168"/>
    </location>
</feature>
<dbReference type="InterPro" id="IPR053167">
    <property type="entry name" value="Spore_coat_component"/>
</dbReference>
<dbReference type="AlphaFoldDB" id="A0A923S4N6"/>
<sequence length="168" mass="16628">MKNVMVWVPALRTAALAAALSMAGSAFAGACSVSSTGLAFGAYQPLTLPGKVVSAAATSNATVQVTCTGITTGGSYSIALGPSTGGTIVPRYLDNAAGGPAMSFNLYVDPSYSTVWGDGSTGTALTGSIPTGSSSQAHAIYGRIPAGQGTVRVGSFTGSMTMTLTYNP</sequence>
<dbReference type="PROSITE" id="PS51257">
    <property type="entry name" value="PROKAR_LIPOPROTEIN"/>
    <property type="match status" value="1"/>
</dbReference>
<gene>
    <name evidence="3" type="ORF">H8R02_24560</name>
</gene>
<dbReference type="RefSeq" id="WP_187084153.1">
    <property type="nucleotide sequence ID" value="NZ_JACORU010000012.1"/>
</dbReference>
<dbReference type="SMART" id="SM00972">
    <property type="entry name" value="SCPU"/>
    <property type="match status" value="1"/>
</dbReference>
<keyword evidence="3" id="KW-0946">Virion</keyword>
<feature type="signal peptide" evidence="1">
    <location>
        <begin position="1"/>
        <end position="28"/>
    </location>
</feature>
<accession>A0A923S4N6</accession>
<dbReference type="Pfam" id="PF05229">
    <property type="entry name" value="SCPU"/>
    <property type="match status" value="1"/>
</dbReference>
<dbReference type="PANTHER" id="PTHR37089">
    <property type="entry name" value="PROTEIN U-RELATED"/>
    <property type="match status" value="1"/>
</dbReference>